<sequence>MKNQPINIVWLKRDIRSQDHEPLHKAEQAGIPYKIIYLFEPSIIEYPDTSPRHLKFIYNSIQVLNTILKPFNRNVSVFYADAIDVFNYLIEEFDVKNVFSYQESGIQITWNRDKTISSFLKKHKITWQEFQRDGILRGIKNRENWNKNWHITMHAPIIQNRYSISKEEEIKHPFLIPVVLETAWKEYPKQFQPAGEQNAWRYLKSFVAKRGSNYQRHISKPTESRMSCSRLSPYLAWGNISIKQVFQFVGTHPNGTKNDKAFSAMLTRLHWHCHFIQKFEVECRYETLCINQGYELLAHQKNEKFIKAWKTGMTGVPLVDACMRAVAQTGWINFRMRAMVVSFLTLNLDQDWRDGAYHLARQFLDYDPGIHYPQFQMQAGTTGINTVRLYNPVKNSQEHDPEGVFIKRWIPELGNVPMAYIHEPWRMSTMEQAFCEVVIGENYPLPIVNLQESARLARDKIWGHKKHPAVEKEKNRILNMHVNRKNDLQ</sequence>
<comment type="similarity">
    <text evidence="6">Belongs to the DNA photolyase family.</text>
</comment>
<evidence type="ECO:0000256" key="6">
    <source>
        <dbReference type="RuleBase" id="RU004182"/>
    </source>
</evidence>
<dbReference type="InterPro" id="IPR002081">
    <property type="entry name" value="Cryptochrome/DNA_photolyase_1"/>
</dbReference>
<evidence type="ECO:0000313" key="9">
    <source>
        <dbReference type="Proteomes" id="UP001228636"/>
    </source>
</evidence>
<evidence type="ECO:0000256" key="5">
    <source>
        <dbReference type="PIRSR" id="PIRSR602081-1"/>
    </source>
</evidence>
<keyword evidence="2 5" id="KW-0285">Flavoprotein</keyword>
<dbReference type="PROSITE" id="PS51645">
    <property type="entry name" value="PHR_CRY_ALPHA_BETA"/>
    <property type="match status" value="1"/>
</dbReference>
<dbReference type="InterPro" id="IPR006050">
    <property type="entry name" value="DNA_photolyase_N"/>
</dbReference>
<evidence type="ECO:0000256" key="1">
    <source>
        <dbReference type="ARBA" id="ARBA00001932"/>
    </source>
</evidence>
<comment type="caution">
    <text evidence="8">The sequence shown here is derived from an EMBL/GenBank/DDBJ whole genome shotgun (WGS) entry which is preliminary data.</text>
</comment>
<keyword evidence="3 5" id="KW-0274">FAD</keyword>
<dbReference type="InterPro" id="IPR036134">
    <property type="entry name" value="Crypto/Photolyase_FAD-like_sf"/>
</dbReference>
<keyword evidence="8" id="KW-0456">Lyase</keyword>
<dbReference type="EMBL" id="JAUFQH010000006">
    <property type="protein sequence ID" value="MDN3619568.1"/>
    <property type="molecule type" value="Genomic_DNA"/>
</dbReference>
<dbReference type="InterPro" id="IPR036155">
    <property type="entry name" value="Crypto/Photolyase_N_sf"/>
</dbReference>
<dbReference type="PRINTS" id="PR00147">
    <property type="entry name" value="DNAPHOTLYASE"/>
</dbReference>
<comment type="cofactor">
    <cofactor evidence="5">
        <name>FAD</name>
        <dbReference type="ChEBI" id="CHEBI:57692"/>
    </cofactor>
    <text evidence="5">Binds 1 FAD per subunit.</text>
</comment>
<dbReference type="SUPFAM" id="SSF48173">
    <property type="entry name" value="Cryptochrome/photolyase FAD-binding domain"/>
    <property type="match status" value="1"/>
</dbReference>
<evidence type="ECO:0000256" key="3">
    <source>
        <dbReference type="ARBA" id="ARBA00022827"/>
    </source>
</evidence>
<keyword evidence="4 6" id="KW-0157">Chromophore</keyword>
<dbReference type="Pfam" id="PF00875">
    <property type="entry name" value="DNA_photolyase"/>
    <property type="match status" value="1"/>
</dbReference>
<dbReference type="EC" id="4.1.99.3" evidence="8"/>
<organism evidence="8 9">
    <name type="scientific">Polaribacter sejongensis</name>
    <dbReference type="NCBI Taxonomy" id="985043"/>
    <lineage>
        <taxon>Bacteria</taxon>
        <taxon>Pseudomonadati</taxon>
        <taxon>Bacteroidota</taxon>
        <taxon>Flavobacteriia</taxon>
        <taxon>Flavobacteriales</taxon>
        <taxon>Flavobacteriaceae</taxon>
    </lineage>
</organism>
<reference evidence="8 9" key="1">
    <citation type="journal article" date="2014" name="Int. J. Syst. Evol. Microbiol.">
        <title>Complete genome sequence of Corynebacterium casei LMG S-19264T (=DSM 44701T), isolated from a smear-ripened cheese.</title>
        <authorList>
            <consortium name="US DOE Joint Genome Institute (JGI-PGF)"/>
            <person name="Walter F."/>
            <person name="Albersmeier A."/>
            <person name="Kalinowski J."/>
            <person name="Ruckert C."/>
        </authorList>
    </citation>
    <scope>NUCLEOTIDE SEQUENCE [LARGE SCALE GENOMIC DNA]</scope>
    <source>
        <strain evidence="8 9">CECT 8670</strain>
    </source>
</reference>
<accession>A0AAJ1QWH5</accession>
<gene>
    <name evidence="8" type="ORF">QWY81_08900</name>
</gene>
<name>A0AAJ1QWH5_9FLAO</name>
<dbReference type="GO" id="GO:0006950">
    <property type="term" value="P:response to stress"/>
    <property type="evidence" value="ECO:0007669"/>
    <property type="project" value="UniProtKB-ARBA"/>
</dbReference>
<dbReference type="AlphaFoldDB" id="A0AAJ1QWH5"/>
<dbReference type="PROSITE" id="PS00394">
    <property type="entry name" value="DNA_PHOTOLYASES_1_1"/>
    <property type="match status" value="1"/>
</dbReference>
<dbReference type="GO" id="GO:0009416">
    <property type="term" value="P:response to light stimulus"/>
    <property type="evidence" value="ECO:0007669"/>
    <property type="project" value="TreeGrafter"/>
</dbReference>
<proteinExistence type="inferred from homology"/>
<feature type="binding site" evidence="5">
    <location>
        <position position="214"/>
    </location>
    <ligand>
        <name>FAD</name>
        <dbReference type="ChEBI" id="CHEBI:57692"/>
    </ligand>
</feature>
<protein>
    <submittedName>
        <fullName evidence="8">Deoxyribodipyrimidine photo-lyase</fullName>
        <ecNumber evidence="8">4.1.99.3</ecNumber>
    </submittedName>
</protein>
<evidence type="ECO:0000259" key="7">
    <source>
        <dbReference type="PROSITE" id="PS51645"/>
    </source>
</evidence>
<dbReference type="Pfam" id="PF03441">
    <property type="entry name" value="FAD_binding_7"/>
    <property type="match status" value="1"/>
</dbReference>
<dbReference type="GO" id="GO:0003677">
    <property type="term" value="F:DNA binding"/>
    <property type="evidence" value="ECO:0007669"/>
    <property type="project" value="TreeGrafter"/>
</dbReference>
<comment type="cofactor">
    <cofactor evidence="1">
        <name>(6R)-5,10-methylene-5,6,7,8-tetrahydrofolate</name>
        <dbReference type="ChEBI" id="CHEBI:15636"/>
    </cofactor>
</comment>
<dbReference type="InterPro" id="IPR014729">
    <property type="entry name" value="Rossmann-like_a/b/a_fold"/>
</dbReference>
<evidence type="ECO:0000256" key="4">
    <source>
        <dbReference type="ARBA" id="ARBA00022991"/>
    </source>
</evidence>
<dbReference type="GO" id="GO:0071949">
    <property type="term" value="F:FAD binding"/>
    <property type="evidence" value="ECO:0007669"/>
    <property type="project" value="TreeGrafter"/>
</dbReference>
<dbReference type="RefSeq" id="WP_261973115.1">
    <property type="nucleotide sequence ID" value="NZ_CP103460.1"/>
</dbReference>
<evidence type="ECO:0000256" key="2">
    <source>
        <dbReference type="ARBA" id="ARBA00022630"/>
    </source>
</evidence>
<dbReference type="PANTHER" id="PTHR11455">
    <property type="entry name" value="CRYPTOCHROME"/>
    <property type="match status" value="1"/>
</dbReference>
<dbReference type="Proteomes" id="UP001228636">
    <property type="component" value="Unassembled WGS sequence"/>
</dbReference>
<feature type="domain" description="Photolyase/cryptochrome alpha/beta" evidence="7">
    <location>
        <begin position="5"/>
        <end position="135"/>
    </location>
</feature>
<dbReference type="Gene3D" id="1.25.40.80">
    <property type="match status" value="1"/>
</dbReference>
<dbReference type="SUPFAM" id="SSF52425">
    <property type="entry name" value="Cryptochrome/photolyase, N-terminal domain"/>
    <property type="match status" value="1"/>
</dbReference>
<dbReference type="PANTHER" id="PTHR11455:SF9">
    <property type="entry name" value="CRYPTOCHROME CIRCADIAN CLOCK 5 ISOFORM X1"/>
    <property type="match status" value="1"/>
</dbReference>
<dbReference type="InterPro" id="IPR005101">
    <property type="entry name" value="Cryptochr/Photolyase_FAD-bd"/>
</dbReference>
<dbReference type="GO" id="GO:0006139">
    <property type="term" value="P:nucleobase-containing compound metabolic process"/>
    <property type="evidence" value="ECO:0007669"/>
    <property type="project" value="UniProtKB-ARBA"/>
</dbReference>
<evidence type="ECO:0000313" key="8">
    <source>
        <dbReference type="EMBL" id="MDN3619568.1"/>
    </source>
</evidence>
<dbReference type="InterPro" id="IPR018394">
    <property type="entry name" value="DNA_photolyase_1_CS_C"/>
</dbReference>
<dbReference type="Gene3D" id="1.10.579.10">
    <property type="entry name" value="DNA Cyclobutane Dipyrimidine Photolyase, subunit A, domain 3"/>
    <property type="match status" value="1"/>
</dbReference>
<dbReference type="Gene3D" id="3.40.50.620">
    <property type="entry name" value="HUPs"/>
    <property type="match status" value="1"/>
</dbReference>
<dbReference type="GO" id="GO:0003904">
    <property type="term" value="F:deoxyribodipyrimidine photo-lyase activity"/>
    <property type="evidence" value="ECO:0007669"/>
    <property type="project" value="UniProtKB-EC"/>
</dbReference>
<feature type="binding site" evidence="5">
    <location>
        <begin position="365"/>
        <end position="367"/>
    </location>
    <ligand>
        <name>FAD</name>
        <dbReference type="ChEBI" id="CHEBI:57692"/>
    </ligand>
</feature>